<dbReference type="Proteomes" id="UP001159363">
    <property type="component" value="Chromosome 1"/>
</dbReference>
<organism evidence="2 3">
    <name type="scientific">Dryococelus australis</name>
    <dbReference type="NCBI Taxonomy" id="614101"/>
    <lineage>
        <taxon>Eukaryota</taxon>
        <taxon>Metazoa</taxon>
        <taxon>Ecdysozoa</taxon>
        <taxon>Arthropoda</taxon>
        <taxon>Hexapoda</taxon>
        <taxon>Insecta</taxon>
        <taxon>Pterygota</taxon>
        <taxon>Neoptera</taxon>
        <taxon>Polyneoptera</taxon>
        <taxon>Phasmatodea</taxon>
        <taxon>Verophasmatodea</taxon>
        <taxon>Anareolatae</taxon>
        <taxon>Phasmatidae</taxon>
        <taxon>Eurycanthinae</taxon>
        <taxon>Dryococelus</taxon>
    </lineage>
</organism>
<feature type="region of interest" description="Disordered" evidence="1">
    <location>
        <begin position="271"/>
        <end position="296"/>
    </location>
</feature>
<dbReference type="EMBL" id="JARBHB010000001">
    <property type="protein sequence ID" value="KAJ8897459.1"/>
    <property type="molecule type" value="Genomic_DNA"/>
</dbReference>
<gene>
    <name evidence="2" type="ORF">PR048_002805</name>
</gene>
<comment type="caution">
    <text evidence="2">The sequence shown here is derived from an EMBL/GenBank/DDBJ whole genome shotgun (WGS) entry which is preliminary data.</text>
</comment>
<evidence type="ECO:0000256" key="1">
    <source>
        <dbReference type="SAM" id="MobiDB-lite"/>
    </source>
</evidence>
<proteinExistence type="predicted"/>
<feature type="region of interest" description="Disordered" evidence="1">
    <location>
        <begin position="522"/>
        <end position="566"/>
    </location>
</feature>
<accession>A0ABQ9IMN5</accession>
<feature type="compositionally biased region" description="Basic and acidic residues" evidence="1">
    <location>
        <begin position="545"/>
        <end position="554"/>
    </location>
</feature>
<protein>
    <recommendedName>
        <fullName evidence="4">Ribosomal protein S3</fullName>
    </recommendedName>
</protein>
<sequence>MLRSSVTVSEFWSREASECKAAEETGDPRGNPPINGIVRHDSHVGKSGTSPRNILVEAVTWQQKEDARRRIELEFNSAYGVFSRSLKTLKVKYDTIERSVEIILTPCSASRNALESFRCPHTVGFIRRFHTLSPIHATNTSPAVVPQSPVVVHTSLRSRTLGQAASVKDRRPLDCGSTSQSHQNILASSLNVSEYLTSERRWVAPASLAAVGINGIPGRTATGRQRIVPWRGEGEVGFLPRRGVAESAAAPRYKERSKLLREAGTRKASVMARSKEASHYSPVVRTGNRTRDLPNTSGAVVTRWTRSREDPGSIPGPAILISTFHGISEITPGECWDGSQKIMTYHFPFLPQFFPPVQLAPSLMTSLSTRHYKRQGIVIGARRAADSCVSTLEVVNFLLRSDLRISGMTRGGKRPPGGGQACGAPRNWGVIKRDRPAGGRSRYVFVAPVENPFPDGTAGAAAGLVRKPKYRFQSASPPLLVVAYFVLLLDQDHRLSDITTYDGRCKNVGSVDISDLFGTPARGQLGEFRSPPGTPQQNPGHAWQGKREIPEKTRRPAPSSGTIPTCENTGVTRQVIEISSPWWEASNLPAQQPWPLEGIATRGALNLRDGPGNAINIATGLRAGSGVELELISERVAEFRAIKEQAARVMTSGREVCDCEYQTVNDAAVKLDCWT</sequence>
<reference evidence="2 3" key="1">
    <citation type="submission" date="2023-02" db="EMBL/GenBank/DDBJ databases">
        <title>LHISI_Scaffold_Assembly.</title>
        <authorList>
            <person name="Stuart O.P."/>
            <person name="Cleave R."/>
            <person name="Magrath M.J.L."/>
            <person name="Mikheyev A.S."/>
        </authorList>
    </citation>
    <scope>NUCLEOTIDE SEQUENCE [LARGE SCALE GENOMIC DNA]</scope>
    <source>
        <strain evidence="2">Daus_M_001</strain>
        <tissue evidence="2">Leg muscle</tissue>
    </source>
</reference>
<keyword evidence="3" id="KW-1185">Reference proteome</keyword>
<feature type="region of interest" description="Disordered" evidence="1">
    <location>
        <begin position="19"/>
        <end position="50"/>
    </location>
</feature>
<name>A0ABQ9IMN5_9NEOP</name>
<evidence type="ECO:0008006" key="4">
    <source>
        <dbReference type="Google" id="ProtNLM"/>
    </source>
</evidence>
<evidence type="ECO:0000313" key="3">
    <source>
        <dbReference type="Proteomes" id="UP001159363"/>
    </source>
</evidence>
<evidence type="ECO:0000313" key="2">
    <source>
        <dbReference type="EMBL" id="KAJ8897459.1"/>
    </source>
</evidence>